<keyword evidence="2" id="KW-0472">Membrane</keyword>
<dbReference type="AlphaFoldDB" id="A0A9D7T9B6"/>
<gene>
    <name evidence="4" type="ORF">IPP00_14005</name>
</gene>
<keyword evidence="4" id="KW-0808">Transferase</keyword>
<dbReference type="GO" id="GO:0016747">
    <property type="term" value="F:acyltransferase activity, transferring groups other than amino-acyl groups"/>
    <property type="evidence" value="ECO:0007669"/>
    <property type="project" value="InterPro"/>
</dbReference>
<dbReference type="EMBL" id="JADKGK010000024">
    <property type="protein sequence ID" value="MBL0005032.1"/>
    <property type="molecule type" value="Genomic_DNA"/>
</dbReference>
<proteinExistence type="predicted"/>
<dbReference type="Proteomes" id="UP000886632">
    <property type="component" value="Unassembled WGS sequence"/>
</dbReference>
<keyword evidence="4" id="KW-0012">Acyltransferase</keyword>
<dbReference type="Pfam" id="PF01757">
    <property type="entry name" value="Acyl_transf_3"/>
    <property type="match status" value="1"/>
</dbReference>
<organism evidence="4 5">
    <name type="scientific">Candidatus Phosphoribacter hodrii</name>
    <dbReference type="NCBI Taxonomy" id="2953743"/>
    <lineage>
        <taxon>Bacteria</taxon>
        <taxon>Bacillati</taxon>
        <taxon>Actinomycetota</taxon>
        <taxon>Actinomycetes</taxon>
        <taxon>Micrococcales</taxon>
        <taxon>Dermatophilaceae</taxon>
        <taxon>Candidatus Phosphoribacter</taxon>
    </lineage>
</organism>
<name>A0A9D7T9B6_9MICO</name>
<keyword evidence="2" id="KW-0812">Transmembrane</keyword>
<reference evidence="4" key="1">
    <citation type="submission" date="2020-10" db="EMBL/GenBank/DDBJ databases">
        <title>Connecting structure to function with the recovery of over 1000 high-quality activated sludge metagenome-assembled genomes encoding full-length rRNA genes using long-read sequencing.</title>
        <authorList>
            <person name="Singleton C.M."/>
            <person name="Petriglieri F."/>
            <person name="Kristensen J.M."/>
            <person name="Kirkegaard R.H."/>
            <person name="Michaelsen T.Y."/>
            <person name="Andersen M.H."/>
            <person name="Karst S.M."/>
            <person name="Dueholm M.S."/>
            <person name="Nielsen P.H."/>
            <person name="Albertsen M."/>
        </authorList>
    </citation>
    <scope>NUCLEOTIDE SEQUENCE</scope>
    <source>
        <strain evidence="4">Ribe_18-Q3-R11-54_MAXAC.001</strain>
    </source>
</reference>
<feature type="transmembrane region" description="Helical" evidence="2">
    <location>
        <begin position="83"/>
        <end position="100"/>
    </location>
</feature>
<evidence type="ECO:0000256" key="1">
    <source>
        <dbReference type="SAM" id="MobiDB-lite"/>
    </source>
</evidence>
<protein>
    <submittedName>
        <fullName evidence="4">Acyltransferase family protein</fullName>
    </submittedName>
</protein>
<accession>A0A9D7T9B6</accession>
<evidence type="ECO:0000313" key="5">
    <source>
        <dbReference type="Proteomes" id="UP000886632"/>
    </source>
</evidence>
<comment type="caution">
    <text evidence="4">The sequence shown here is derived from an EMBL/GenBank/DDBJ whole genome shotgun (WGS) entry which is preliminary data.</text>
</comment>
<evidence type="ECO:0000256" key="2">
    <source>
        <dbReference type="SAM" id="Phobius"/>
    </source>
</evidence>
<keyword evidence="2" id="KW-1133">Transmembrane helix</keyword>
<evidence type="ECO:0000313" key="4">
    <source>
        <dbReference type="EMBL" id="MBL0005032.1"/>
    </source>
</evidence>
<dbReference type="InterPro" id="IPR002656">
    <property type="entry name" value="Acyl_transf_3_dom"/>
</dbReference>
<feature type="region of interest" description="Disordered" evidence="1">
    <location>
        <begin position="154"/>
        <end position="180"/>
    </location>
</feature>
<evidence type="ECO:0000259" key="3">
    <source>
        <dbReference type="Pfam" id="PF01757"/>
    </source>
</evidence>
<feature type="transmembrane region" description="Helical" evidence="2">
    <location>
        <begin position="107"/>
        <end position="127"/>
    </location>
</feature>
<feature type="domain" description="Acyltransferase 3" evidence="3">
    <location>
        <begin position="4"/>
        <end position="147"/>
    </location>
</feature>
<sequence>MMTVAVAALWAVIIGSLSWPLPGGWLPQPDKYLPARWLEFAMGMYAATAVRGIPHPRATTHAVWACALGLPAGLYGYAAGTDLVRTLGFGALGAGLLILLQRVPERHFGAGPLAWLTGLGTISYSFYLLHQPVILLLSGWGHNLGLGLIPCSSSPWPRQGRSPSPSRPRSIVGSSDRSSCAGACRRSCAARRPELRRGPRRGW</sequence>